<reference evidence="7 8" key="1">
    <citation type="submission" date="2014-04" db="EMBL/GenBank/DDBJ databases">
        <authorList>
            <consortium name="DOE Joint Genome Institute"/>
            <person name="Kuo A."/>
            <person name="Ruytinx J."/>
            <person name="Rineau F."/>
            <person name="Colpaert J."/>
            <person name="Kohler A."/>
            <person name="Nagy L.G."/>
            <person name="Floudas D."/>
            <person name="Copeland A."/>
            <person name="Barry K.W."/>
            <person name="Cichocki N."/>
            <person name="Veneault-Fourrey C."/>
            <person name="LaButti K."/>
            <person name="Lindquist E.A."/>
            <person name="Lipzen A."/>
            <person name="Lundell T."/>
            <person name="Morin E."/>
            <person name="Murat C."/>
            <person name="Sun H."/>
            <person name="Tunlid A."/>
            <person name="Henrissat B."/>
            <person name="Grigoriev I.V."/>
            <person name="Hibbett D.S."/>
            <person name="Martin F."/>
            <person name="Nordberg H.P."/>
            <person name="Cantor M.N."/>
            <person name="Hua S.X."/>
        </authorList>
    </citation>
    <scope>NUCLEOTIDE SEQUENCE [LARGE SCALE GENOMIC DNA]</scope>
    <source>
        <strain evidence="7 8">UH-Slu-Lm8-n1</strain>
    </source>
</reference>
<keyword evidence="4 6" id="KW-0460">Magnesium</keyword>
<evidence type="ECO:0000313" key="7">
    <source>
        <dbReference type="EMBL" id="KIK47425.1"/>
    </source>
</evidence>
<dbReference type="Proteomes" id="UP000054485">
    <property type="component" value="Unassembled WGS sequence"/>
</dbReference>
<dbReference type="InterPro" id="IPR008949">
    <property type="entry name" value="Isoprenoid_synthase_dom_sf"/>
</dbReference>
<dbReference type="AlphaFoldDB" id="A0A0D0AAZ5"/>
<keyword evidence="8" id="KW-1185">Reference proteome</keyword>
<keyword evidence="3 6" id="KW-0479">Metal-binding</keyword>
<dbReference type="OrthoDB" id="2861623at2759"/>
<dbReference type="EMBL" id="KN835147">
    <property type="protein sequence ID" value="KIK47425.1"/>
    <property type="molecule type" value="Genomic_DNA"/>
</dbReference>
<keyword evidence="5 6" id="KW-0456">Lyase</keyword>
<dbReference type="InterPro" id="IPR034686">
    <property type="entry name" value="Terpene_cyclase-like_2"/>
</dbReference>
<sequence>MILDGLLKNSKSCLKAVLQVGIIVQYTLPDLFSLCPFDFSKPSPYLQECSAESREWVARFNVLNEKHHAILEKSQSGLLCALTYPYAGREGFKTTCDFINLLFVLDHASDDMNSKDANDACEVFYEVMADPDFKHESNLAKITLDFRQAIIRSAKPQCFKHFLTNLKRYTKAVAQEAELRETGEILDLMNFVPLRRENSAVRCCFAFIEYNLGIELSDAVFNNPIFQSVYFAAVDMVCWVNDLLSYNVEQAMGHNSNNIVTVLMQEKNASIQEAADCIGIVFEQLITRFLKDKSRLPSWGADIDRDVALYVEGLTRWVSGSLVWSFQSSRYFGTANNIALLTRLVTLYPKDDEQM</sequence>
<dbReference type="SUPFAM" id="SSF48576">
    <property type="entry name" value="Terpenoid synthases"/>
    <property type="match status" value="1"/>
</dbReference>
<comment type="cofactor">
    <cofactor evidence="1 6">
        <name>Mg(2+)</name>
        <dbReference type="ChEBI" id="CHEBI:18420"/>
    </cofactor>
</comment>
<evidence type="ECO:0000256" key="1">
    <source>
        <dbReference type="ARBA" id="ARBA00001946"/>
    </source>
</evidence>
<evidence type="ECO:0000256" key="4">
    <source>
        <dbReference type="ARBA" id="ARBA00022842"/>
    </source>
</evidence>
<evidence type="ECO:0000256" key="6">
    <source>
        <dbReference type="RuleBase" id="RU366034"/>
    </source>
</evidence>
<accession>A0A0D0AAZ5</accession>
<organism evidence="7 8">
    <name type="scientific">Suillus luteus UH-Slu-Lm8-n1</name>
    <dbReference type="NCBI Taxonomy" id="930992"/>
    <lineage>
        <taxon>Eukaryota</taxon>
        <taxon>Fungi</taxon>
        <taxon>Dikarya</taxon>
        <taxon>Basidiomycota</taxon>
        <taxon>Agaricomycotina</taxon>
        <taxon>Agaricomycetes</taxon>
        <taxon>Agaricomycetidae</taxon>
        <taxon>Boletales</taxon>
        <taxon>Suillineae</taxon>
        <taxon>Suillaceae</taxon>
        <taxon>Suillus</taxon>
    </lineage>
</organism>
<evidence type="ECO:0000256" key="3">
    <source>
        <dbReference type="ARBA" id="ARBA00022723"/>
    </source>
</evidence>
<dbReference type="HOGENOM" id="CLU_042538_2_1_1"/>
<gene>
    <name evidence="7" type="ORF">CY34DRAFT_799377</name>
</gene>
<evidence type="ECO:0000256" key="5">
    <source>
        <dbReference type="ARBA" id="ARBA00023239"/>
    </source>
</evidence>
<dbReference type="EC" id="4.2.3.-" evidence="6"/>
<dbReference type="Gene3D" id="1.10.600.10">
    <property type="entry name" value="Farnesyl Diphosphate Synthase"/>
    <property type="match status" value="1"/>
</dbReference>
<evidence type="ECO:0000313" key="8">
    <source>
        <dbReference type="Proteomes" id="UP000054485"/>
    </source>
</evidence>
<proteinExistence type="inferred from homology"/>
<dbReference type="Pfam" id="PF19086">
    <property type="entry name" value="Terpene_syn_C_2"/>
    <property type="match status" value="1"/>
</dbReference>
<protein>
    <recommendedName>
        <fullName evidence="6">Terpene synthase</fullName>
        <ecNumber evidence="6">4.2.3.-</ecNumber>
    </recommendedName>
</protein>
<dbReference type="GO" id="GO:0008299">
    <property type="term" value="P:isoprenoid biosynthetic process"/>
    <property type="evidence" value="ECO:0007669"/>
    <property type="project" value="UniProtKB-ARBA"/>
</dbReference>
<evidence type="ECO:0000256" key="2">
    <source>
        <dbReference type="ARBA" id="ARBA00006333"/>
    </source>
</evidence>
<dbReference type="GO" id="GO:0010333">
    <property type="term" value="F:terpene synthase activity"/>
    <property type="evidence" value="ECO:0007669"/>
    <property type="project" value="InterPro"/>
</dbReference>
<dbReference type="GO" id="GO:0046872">
    <property type="term" value="F:metal ion binding"/>
    <property type="evidence" value="ECO:0007669"/>
    <property type="project" value="UniProtKB-KW"/>
</dbReference>
<name>A0A0D0AAZ5_9AGAM</name>
<dbReference type="PANTHER" id="PTHR35201:SF4">
    <property type="entry name" value="BETA-PINACENE SYNTHASE-RELATED"/>
    <property type="match status" value="1"/>
</dbReference>
<dbReference type="PANTHER" id="PTHR35201">
    <property type="entry name" value="TERPENE SYNTHASE"/>
    <property type="match status" value="1"/>
</dbReference>
<comment type="similarity">
    <text evidence="2 6">Belongs to the terpene synthase family.</text>
</comment>
<dbReference type="InParanoid" id="A0A0D0AAZ5"/>
<reference evidence="8" key="2">
    <citation type="submission" date="2015-01" db="EMBL/GenBank/DDBJ databases">
        <title>Evolutionary Origins and Diversification of the Mycorrhizal Mutualists.</title>
        <authorList>
            <consortium name="DOE Joint Genome Institute"/>
            <consortium name="Mycorrhizal Genomics Consortium"/>
            <person name="Kohler A."/>
            <person name="Kuo A."/>
            <person name="Nagy L.G."/>
            <person name="Floudas D."/>
            <person name="Copeland A."/>
            <person name="Barry K.W."/>
            <person name="Cichocki N."/>
            <person name="Veneault-Fourrey C."/>
            <person name="LaButti K."/>
            <person name="Lindquist E.A."/>
            <person name="Lipzen A."/>
            <person name="Lundell T."/>
            <person name="Morin E."/>
            <person name="Murat C."/>
            <person name="Riley R."/>
            <person name="Ohm R."/>
            <person name="Sun H."/>
            <person name="Tunlid A."/>
            <person name="Henrissat B."/>
            <person name="Grigoriev I.V."/>
            <person name="Hibbett D.S."/>
            <person name="Martin F."/>
        </authorList>
    </citation>
    <scope>NUCLEOTIDE SEQUENCE [LARGE SCALE GENOMIC DNA]</scope>
    <source>
        <strain evidence="8">UH-Slu-Lm8-n1</strain>
    </source>
</reference>